<feature type="region of interest" description="Disordered" evidence="6">
    <location>
        <begin position="345"/>
        <end position="371"/>
    </location>
</feature>
<evidence type="ECO:0000256" key="4">
    <source>
        <dbReference type="ARBA" id="ARBA00022840"/>
    </source>
</evidence>
<keyword evidence="1" id="KW-0808">Transferase</keyword>
<dbReference type="EMBL" id="BAAAZO010000004">
    <property type="protein sequence ID" value="GAA3613114.1"/>
    <property type="molecule type" value="Genomic_DNA"/>
</dbReference>
<keyword evidence="2 5" id="KW-0547">Nucleotide-binding</keyword>
<dbReference type="Gene3D" id="3.30.200.20">
    <property type="entry name" value="Phosphorylase Kinase, domain 1"/>
    <property type="match status" value="1"/>
</dbReference>
<name>A0ABP6ZKY1_9ACTN</name>
<evidence type="ECO:0000256" key="5">
    <source>
        <dbReference type="PROSITE-ProRule" id="PRU10141"/>
    </source>
</evidence>
<proteinExistence type="predicted"/>
<dbReference type="InterPro" id="IPR017441">
    <property type="entry name" value="Protein_kinase_ATP_BS"/>
</dbReference>
<feature type="compositionally biased region" description="Low complexity" evidence="6">
    <location>
        <begin position="411"/>
        <end position="454"/>
    </location>
</feature>
<feature type="region of interest" description="Disordered" evidence="6">
    <location>
        <begin position="266"/>
        <end position="312"/>
    </location>
</feature>
<evidence type="ECO:0000256" key="2">
    <source>
        <dbReference type="ARBA" id="ARBA00022741"/>
    </source>
</evidence>
<feature type="domain" description="Protein kinase" evidence="8">
    <location>
        <begin position="17"/>
        <end position="273"/>
    </location>
</feature>
<dbReference type="Proteomes" id="UP001501074">
    <property type="component" value="Unassembled WGS sequence"/>
</dbReference>
<gene>
    <name evidence="9" type="ORF">GCM10022223_31610</name>
</gene>
<dbReference type="PROSITE" id="PS00108">
    <property type="entry name" value="PROTEIN_KINASE_ST"/>
    <property type="match status" value="1"/>
</dbReference>
<evidence type="ECO:0000259" key="8">
    <source>
        <dbReference type="PROSITE" id="PS50011"/>
    </source>
</evidence>
<organism evidence="9 10">
    <name type="scientific">Kineosporia mesophila</name>
    <dbReference type="NCBI Taxonomy" id="566012"/>
    <lineage>
        <taxon>Bacteria</taxon>
        <taxon>Bacillati</taxon>
        <taxon>Actinomycetota</taxon>
        <taxon>Actinomycetes</taxon>
        <taxon>Kineosporiales</taxon>
        <taxon>Kineosporiaceae</taxon>
        <taxon>Kineosporia</taxon>
    </lineage>
</organism>
<protein>
    <recommendedName>
        <fullName evidence="8">Protein kinase domain-containing protein</fullName>
    </recommendedName>
</protein>
<dbReference type="PROSITE" id="PS00107">
    <property type="entry name" value="PROTEIN_KINASE_ATP"/>
    <property type="match status" value="1"/>
</dbReference>
<keyword evidence="7" id="KW-0812">Transmembrane</keyword>
<evidence type="ECO:0000313" key="9">
    <source>
        <dbReference type="EMBL" id="GAA3613114.1"/>
    </source>
</evidence>
<feature type="compositionally biased region" description="Low complexity" evidence="6">
    <location>
        <begin position="296"/>
        <end position="308"/>
    </location>
</feature>
<dbReference type="InterPro" id="IPR011009">
    <property type="entry name" value="Kinase-like_dom_sf"/>
</dbReference>
<evidence type="ECO:0000256" key="6">
    <source>
        <dbReference type="SAM" id="MobiDB-lite"/>
    </source>
</evidence>
<dbReference type="Pfam" id="PF00069">
    <property type="entry name" value="Pkinase"/>
    <property type="match status" value="1"/>
</dbReference>
<sequence>MPLSPLRAGDPATIGTFRLVARLGTGGMGVVYVGTDAAGRPAAVKAVKAEYAADPRFRSRFRREVEAVRAVTGACTARVLDADPDADEPWLATEYVGGASLDDVVNADGPLTPELLHALASGLAEALCAIHAAGVVHRDLKPANVLLAPDGPKVIDFGIAALETATLSSRTGVGMGSPGYMAPEQITGTTAIGPPADVYAWGLTVLFAATGHPPFGSGPAPALMYRAVHADVDLSGLPQWIEPLVRATLDPEPARRPDAGQVLAGLVDENERTRSAGRGAQAAEPGSRRGRRAAREAAAAPGPANAREPWNPDEPAVARTALFPAEPAAAETGATQRVLRREWHQPAAAQAPSLPSQPLYAPGPTQMTGPDNHRSRVALALTSAAVVVLAGALVWILFLAPDGQPDDSADPAPTASVTSTSSSSPEETTTPGETPTPEATETSSSTEETTPATTFDENGIASYSTELGDLDLASSFSTFIVSHNQQVVRIDASAPNSDHIDKNFVEHPGDDDEHDEPHFTLFECNGLADGQEPDYAPDAPCAAATYLLDLDDDGEATFDFSKGAYHLDGYFEVDIDGDPDDRGATVVTLSGVSTEDAVEN</sequence>
<dbReference type="SMART" id="SM00220">
    <property type="entry name" value="S_TKc"/>
    <property type="match status" value="1"/>
</dbReference>
<keyword evidence="7" id="KW-1133">Transmembrane helix</keyword>
<evidence type="ECO:0000313" key="10">
    <source>
        <dbReference type="Proteomes" id="UP001501074"/>
    </source>
</evidence>
<feature type="transmembrane region" description="Helical" evidence="7">
    <location>
        <begin position="377"/>
        <end position="398"/>
    </location>
</feature>
<dbReference type="PANTHER" id="PTHR43289">
    <property type="entry name" value="MITOGEN-ACTIVATED PROTEIN KINASE KINASE KINASE 20-RELATED"/>
    <property type="match status" value="1"/>
</dbReference>
<dbReference type="PROSITE" id="PS50011">
    <property type="entry name" value="PROTEIN_KINASE_DOM"/>
    <property type="match status" value="1"/>
</dbReference>
<dbReference type="SUPFAM" id="SSF56112">
    <property type="entry name" value="Protein kinase-like (PK-like)"/>
    <property type="match status" value="1"/>
</dbReference>
<dbReference type="PANTHER" id="PTHR43289:SF34">
    <property type="entry name" value="SERINE_THREONINE-PROTEIN KINASE YBDM-RELATED"/>
    <property type="match status" value="1"/>
</dbReference>
<keyword evidence="10" id="KW-1185">Reference proteome</keyword>
<dbReference type="CDD" id="cd14014">
    <property type="entry name" value="STKc_PknB_like"/>
    <property type="match status" value="1"/>
</dbReference>
<feature type="region of interest" description="Disordered" evidence="6">
    <location>
        <begin position="406"/>
        <end position="458"/>
    </location>
</feature>
<feature type="binding site" evidence="5">
    <location>
        <position position="45"/>
    </location>
    <ligand>
        <name>ATP</name>
        <dbReference type="ChEBI" id="CHEBI:30616"/>
    </ligand>
</feature>
<dbReference type="InterPro" id="IPR008271">
    <property type="entry name" value="Ser/Thr_kinase_AS"/>
</dbReference>
<keyword evidence="3" id="KW-0418">Kinase</keyword>
<evidence type="ECO:0000256" key="1">
    <source>
        <dbReference type="ARBA" id="ARBA00022679"/>
    </source>
</evidence>
<evidence type="ECO:0000256" key="3">
    <source>
        <dbReference type="ARBA" id="ARBA00022777"/>
    </source>
</evidence>
<keyword evidence="7" id="KW-0472">Membrane</keyword>
<keyword evidence="4 5" id="KW-0067">ATP-binding</keyword>
<dbReference type="InterPro" id="IPR000719">
    <property type="entry name" value="Prot_kinase_dom"/>
</dbReference>
<reference evidence="10" key="1">
    <citation type="journal article" date="2019" name="Int. J. Syst. Evol. Microbiol.">
        <title>The Global Catalogue of Microorganisms (GCM) 10K type strain sequencing project: providing services to taxonomists for standard genome sequencing and annotation.</title>
        <authorList>
            <consortium name="The Broad Institute Genomics Platform"/>
            <consortium name="The Broad Institute Genome Sequencing Center for Infectious Disease"/>
            <person name="Wu L."/>
            <person name="Ma J."/>
        </authorList>
    </citation>
    <scope>NUCLEOTIDE SEQUENCE [LARGE SCALE GENOMIC DNA]</scope>
    <source>
        <strain evidence="10">JCM 16902</strain>
    </source>
</reference>
<dbReference type="RefSeq" id="WP_231481966.1">
    <property type="nucleotide sequence ID" value="NZ_BAAAZO010000004.1"/>
</dbReference>
<dbReference type="Gene3D" id="1.10.510.10">
    <property type="entry name" value="Transferase(Phosphotransferase) domain 1"/>
    <property type="match status" value="1"/>
</dbReference>
<comment type="caution">
    <text evidence="9">The sequence shown here is derived from an EMBL/GenBank/DDBJ whole genome shotgun (WGS) entry which is preliminary data.</text>
</comment>
<accession>A0ABP6ZKY1</accession>
<feature type="compositionally biased region" description="Low complexity" evidence="6">
    <location>
        <begin position="345"/>
        <end position="359"/>
    </location>
</feature>
<evidence type="ECO:0000256" key="7">
    <source>
        <dbReference type="SAM" id="Phobius"/>
    </source>
</evidence>